<sequence length="108" mass="13024">MHLYEGREDEDTYVEPYTSSEWIYIGDLEESHVWKRPDERDGDDEVPEIIARERRSSQESTESEKNFRKKYQATTQRIVHRKISGEMYKRIQTKCFDLIFAMDNVINE</sequence>
<dbReference type="AlphaFoldDB" id="A0AA40FMU1"/>
<feature type="compositionally biased region" description="Basic and acidic residues" evidence="1">
    <location>
        <begin position="50"/>
        <end position="66"/>
    </location>
</feature>
<name>A0AA40FMU1_9HYME</name>
<organism evidence="2 3">
    <name type="scientific">Melipona bicolor</name>
    <dbReference type="NCBI Taxonomy" id="60889"/>
    <lineage>
        <taxon>Eukaryota</taxon>
        <taxon>Metazoa</taxon>
        <taxon>Ecdysozoa</taxon>
        <taxon>Arthropoda</taxon>
        <taxon>Hexapoda</taxon>
        <taxon>Insecta</taxon>
        <taxon>Pterygota</taxon>
        <taxon>Neoptera</taxon>
        <taxon>Endopterygota</taxon>
        <taxon>Hymenoptera</taxon>
        <taxon>Apocrita</taxon>
        <taxon>Aculeata</taxon>
        <taxon>Apoidea</taxon>
        <taxon>Anthophila</taxon>
        <taxon>Apidae</taxon>
        <taxon>Melipona</taxon>
    </lineage>
</organism>
<dbReference type="EMBL" id="JAHYIQ010000024">
    <property type="protein sequence ID" value="KAK1122089.1"/>
    <property type="molecule type" value="Genomic_DNA"/>
</dbReference>
<gene>
    <name evidence="2" type="ORF">K0M31_009929</name>
</gene>
<accession>A0AA40FMU1</accession>
<comment type="caution">
    <text evidence="2">The sequence shown here is derived from an EMBL/GenBank/DDBJ whole genome shotgun (WGS) entry which is preliminary data.</text>
</comment>
<keyword evidence="3" id="KW-1185">Reference proteome</keyword>
<reference evidence="2" key="1">
    <citation type="submission" date="2021-10" db="EMBL/GenBank/DDBJ databases">
        <title>Melipona bicolor Genome sequencing and assembly.</title>
        <authorList>
            <person name="Araujo N.S."/>
            <person name="Arias M.C."/>
        </authorList>
    </citation>
    <scope>NUCLEOTIDE SEQUENCE</scope>
    <source>
        <strain evidence="2">USP_2M_L1-L4_2017</strain>
        <tissue evidence="2">Whole body</tissue>
    </source>
</reference>
<evidence type="ECO:0000256" key="1">
    <source>
        <dbReference type="SAM" id="MobiDB-lite"/>
    </source>
</evidence>
<dbReference type="Proteomes" id="UP001177670">
    <property type="component" value="Unassembled WGS sequence"/>
</dbReference>
<feature type="region of interest" description="Disordered" evidence="1">
    <location>
        <begin position="36"/>
        <end position="69"/>
    </location>
</feature>
<proteinExistence type="predicted"/>
<evidence type="ECO:0000313" key="2">
    <source>
        <dbReference type="EMBL" id="KAK1122089.1"/>
    </source>
</evidence>
<protein>
    <submittedName>
        <fullName evidence="2">Uncharacterized protein</fullName>
    </submittedName>
</protein>
<evidence type="ECO:0000313" key="3">
    <source>
        <dbReference type="Proteomes" id="UP001177670"/>
    </source>
</evidence>